<reference evidence="2 3" key="1">
    <citation type="submission" date="2016-11" db="EMBL/GenBank/DDBJ databases">
        <authorList>
            <person name="Jaros S."/>
            <person name="Januszkiewicz K."/>
            <person name="Wedrychowicz H."/>
        </authorList>
    </citation>
    <scope>NUCLEOTIDE SEQUENCE [LARGE SCALE GENOMIC DNA]</scope>
    <source>
        <strain evidence="2 3">DSM 29431</strain>
    </source>
</reference>
<feature type="transmembrane region" description="Helical" evidence="1">
    <location>
        <begin position="43"/>
        <end position="65"/>
    </location>
</feature>
<keyword evidence="1" id="KW-0812">Transmembrane</keyword>
<dbReference type="STRING" id="996342.SAMN05443551_2431"/>
<keyword evidence="1" id="KW-1133">Transmembrane helix</keyword>
<evidence type="ECO:0000256" key="1">
    <source>
        <dbReference type="SAM" id="Phobius"/>
    </source>
</evidence>
<evidence type="ECO:0000313" key="3">
    <source>
        <dbReference type="Proteomes" id="UP000184221"/>
    </source>
</evidence>
<organism evidence="2 3">
    <name type="scientific">Marivita hallyeonensis</name>
    <dbReference type="NCBI Taxonomy" id="996342"/>
    <lineage>
        <taxon>Bacteria</taxon>
        <taxon>Pseudomonadati</taxon>
        <taxon>Pseudomonadota</taxon>
        <taxon>Alphaproteobacteria</taxon>
        <taxon>Rhodobacterales</taxon>
        <taxon>Roseobacteraceae</taxon>
        <taxon>Marivita</taxon>
    </lineage>
</organism>
<protein>
    <submittedName>
        <fullName evidence="2">Uncharacterized protein</fullName>
    </submittedName>
</protein>
<keyword evidence="1" id="KW-0472">Membrane</keyword>
<dbReference type="Proteomes" id="UP000184221">
    <property type="component" value="Unassembled WGS sequence"/>
</dbReference>
<dbReference type="EMBL" id="FQXC01000003">
    <property type="protein sequence ID" value="SHH56282.1"/>
    <property type="molecule type" value="Genomic_DNA"/>
</dbReference>
<feature type="transmembrane region" description="Helical" evidence="1">
    <location>
        <begin position="77"/>
        <end position="99"/>
    </location>
</feature>
<name>A0A1M5TZS0_9RHOB</name>
<evidence type="ECO:0000313" key="2">
    <source>
        <dbReference type="EMBL" id="SHH56282.1"/>
    </source>
</evidence>
<sequence>MTVGAIIALVAWACLGTLFVCWSVARSLPVPDGALLFTRFVFWWSISAFVAWAVYLAASLVLAPAGLLNQLMNTSQGLFVLAGALPVIVGLAYGIYLQAFAGHRSRMDP</sequence>
<proteinExistence type="predicted"/>
<keyword evidence="3" id="KW-1185">Reference proteome</keyword>
<accession>A0A1M5TZS0</accession>
<dbReference type="AlphaFoldDB" id="A0A1M5TZS0"/>
<gene>
    <name evidence="2" type="ORF">SAMN05443551_2431</name>
</gene>